<proteinExistence type="predicted"/>
<dbReference type="Pfam" id="PF23793">
    <property type="entry name" value="LysC"/>
    <property type="match status" value="1"/>
</dbReference>
<dbReference type="InterPro" id="IPR058979">
    <property type="entry name" value="LysC-like"/>
</dbReference>
<reference evidence="2" key="1">
    <citation type="submission" date="2017-12" db="EMBL/GenBank/DDBJ databases">
        <title>FDA dAtabase for Regulatory Grade micrObial Sequences (FDA-ARGOS): Supporting development and validation of Infectious Disease Dx tests.</title>
        <authorList>
            <person name="Hoffmann M."/>
            <person name="Allard M."/>
            <person name="Evans P."/>
            <person name="Brown E."/>
            <person name="Tallon L.J."/>
            <person name="Sadzewicz L."/>
            <person name="Sengamalay N."/>
            <person name="Ott S."/>
            <person name="Godinez A."/>
            <person name="Nagaraj S."/>
            <person name="Vavikolanu K."/>
            <person name="Aluvathingal J."/>
            <person name="Nadendla S."/>
            <person name="Hobson J."/>
            <person name="Sichtig H."/>
        </authorList>
    </citation>
    <scope>NUCLEOTIDE SEQUENCE [LARGE SCALE GENOMIC DNA]</scope>
    <source>
        <strain evidence="2">LMG 3418</strain>
    </source>
</reference>
<name>A0ABN5HQK4_9VIBR</name>
<protein>
    <submittedName>
        <fullName evidence="1">Uncharacterized protein</fullName>
    </submittedName>
</protein>
<evidence type="ECO:0000313" key="2">
    <source>
        <dbReference type="Proteomes" id="UP000237665"/>
    </source>
</evidence>
<dbReference type="Proteomes" id="UP000237665">
    <property type="component" value="Chromosome 1"/>
</dbReference>
<accession>A0ABN5HQK4</accession>
<dbReference type="EMBL" id="CP014134">
    <property type="protein sequence ID" value="AVH28731.1"/>
    <property type="molecule type" value="Genomic_DNA"/>
</dbReference>
<keyword evidence="2" id="KW-1185">Reference proteome</keyword>
<sequence length="80" mass="9043">MLLTACATPTETVAMQVFMKLPPAGMLVPCSKPQVQGTWPEVVTDDIPKLKNALTECDNQIEDYLQWRAKHENKKRSKND</sequence>
<evidence type="ECO:0000313" key="1">
    <source>
        <dbReference type="EMBL" id="AVH28731.1"/>
    </source>
</evidence>
<gene>
    <name evidence="1" type="ORF">AL468_15130</name>
</gene>
<organism evidence="1 2">
    <name type="scientific">Vibrio diabolicus</name>
    <dbReference type="NCBI Taxonomy" id="50719"/>
    <lineage>
        <taxon>Bacteria</taxon>
        <taxon>Pseudomonadati</taxon>
        <taxon>Pseudomonadota</taxon>
        <taxon>Gammaproteobacteria</taxon>
        <taxon>Vibrionales</taxon>
        <taxon>Vibrionaceae</taxon>
        <taxon>Vibrio</taxon>
        <taxon>Vibrio diabolicus subgroup</taxon>
    </lineage>
</organism>